<organism evidence="2 3">
    <name type="scientific">Lophium mytilinum</name>
    <dbReference type="NCBI Taxonomy" id="390894"/>
    <lineage>
        <taxon>Eukaryota</taxon>
        <taxon>Fungi</taxon>
        <taxon>Dikarya</taxon>
        <taxon>Ascomycota</taxon>
        <taxon>Pezizomycotina</taxon>
        <taxon>Dothideomycetes</taxon>
        <taxon>Pleosporomycetidae</taxon>
        <taxon>Mytilinidiales</taxon>
        <taxon>Mytilinidiaceae</taxon>
        <taxon>Lophium</taxon>
    </lineage>
</organism>
<feature type="region of interest" description="Disordered" evidence="1">
    <location>
        <begin position="85"/>
        <end position="107"/>
    </location>
</feature>
<evidence type="ECO:0000256" key="1">
    <source>
        <dbReference type="SAM" id="MobiDB-lite"/>
    </source>
</evidence>
<reference evidence="2" key="1">
    <citation type="journal article" date="2020" name="Stud. Mycol.">
        <title>101 Dothideomycetes genomes: a test case for predicting lifestyles and emergence of pathogens.</title>
        <authorList>
            <person name="Haridas S."/>
            <person name="Albert R."/>
            <person name="Binder M."/>
            <person name="Bloem J."/>
            <person name="Labutti K."/>
            <person name="Salamov A."/>
            <person name="Andreopoulos B."/>
            <person name="Baker S."/>
            <person name="Barry K."/>
            <person name="Bills G."/>
            <person name="Bluhm B."/>
            <person name="Cannon C."/>
            <person name="Castanera R."/>
            <person name="Culley D."/>
            <person name="Daum C."/>
            <person name="Ezra D."/>
            <person name="Gonzalez J."/>
            <person name="Henrissat B."/>
            <person name="Kuo A."/>
            <person name="Liang C."/>
            <person name="Lipzen A."/>
            <person name="Lutzoni F."/>
            <person name="Magnuson J."/>
            <person name="Mondo S."/>
            <person name="Nolan M."/>
            <person name="Ohm R."/>
            <person name="Pangilinan J."/>
            <person name="Park H.-J."/>
            <person name="Ramirez L."/>
            <person name="Alfaro M."/>
            <person name="Sun H."/>
            <person name="Tritt A."/>
            <person name="Yoshinaga Y."/>
            <person name="Zwiers L.-H."/>
            <person name="Turgeon B."/>
            <person name="Goodwin S."/>
            <person name="Spatafora J."/>
            <person name="Crous P."/>
            <person name="Grigoriev I."/>
        </authorList>
    </citation>
    <scope>NUCLEOTIDE SEQUENCE</scope>
    <source>
        <strain evidence="2">CBS 269.34</strain>
    </source>
</reference>
<evidence type="ECO:0000313" key="3">
    <source>
        <dbReference type="Proteomes" id="UP000799750"/>
    </source>
</evidence>
<name>A0A6A6R0H0_9PEZI</name>
<dbReference type="EMBL" id="MU004186">
    <property type="protein sequence ID" value="KAF2497999.1"/>
    <property type="molecule type" value="Genomic_DNA"/>
</dbReference>
<gene>
    <name evidence="2" type="ORF">BU16DRAFT_331609</name>
</gene>
<protein>
    <submittedName>
        <fullName evidence="2">Uncharacterized protein</fullName>
    </submittedName>
</protein>
<feature type="compositionally biased region" description="Basic and acidic residues" evidence="1">
    <location>
        <begin position="209"/>
        <end position="227"/>
    </location>
</feature>
<dbReference type="AlphaFoldDB" id="A0A6A6R0H0"/>
<dbReference type="Proteomes" id="UP000799750">
    <property type="component" value="Unassembled WGS sequence"/>
</dbReference>
<evidence type="ECO:0000313" key="2">
    <source>
        <dbReference type="EMBL" id="KAF2497999.1"/>
    </source>
</evidence>
<accession>A0A6A6R0H0</accession>
<proteinExistence type="predicted"/>
<keyword evidence="3" id="KW-1185">Reference proteome</keyword>
<sequence length="227" mass="25795">MRRLRLHVAAMRRLAPCHDAISDPMGQPTMPPRCLLIQLARIAAPKPHVSVHSSRRQPSAVTRLFPPSMPAAGPRLARPAAFTPSITLREAHTRRRPPCNHQSSRRDWSPPFLRVNRLPACRERRPNALRPLVKLWVRNRDFPPLTTKRSVPLDLTLRHESSRAHGVRTLLPPAQRTCPRRASRSFSANIVRRAVGSDLRSRGRSSCPMKHEGGRAWLSDRPRDSRI</sequence>
<feature type="region of interest" description="Disordered" evidence="1">
    <location>
        <begin position="197"/>
        <end position="227"/>
    </location>
</feature>